<protein>
    <submittedName>
        <fullName evidence="9">Olfactory receptor 4D11-like</fullName>
    </submittedName>
</protein>
<evidence type="ECO:0000256" key="5">
    <source>
        <dbReference type="ARBA" id="ARBA00023224"/>
    </source>
</evidence>
<feature type="transmembrane region" description="Helical" evidence="6">
    <location>
        <begin position="274"/>
        <end position="292"/>
    </location>
</feature>
<organism evidence="8 9">
    <name type="scientific">Betta splendens</name>
    <name type="common">Siamese fighting fish</name>
    <dbReference type="NCBI Taxonomy" id="158456"/>
    <lineage>
        <taxon>Eukaryota</taxon>
        <taxon>Metazoa</taxon>
        <taxon>Chordata</taxon>
        <taxon>Craniata</taxon>
        <taxon>Vertebrata</taxon>
        <taxon>Euteleostomi</taxon>
        <taxon>Actinopterygii</taxon>
        <taxon>Neopterygii</taxon>
        <taxon>Teleostei</taxon>
        <taxon>Neoteleostei</taxon>
        <taxon>Acanthomorphata</taxon>
        <taxon>Anabantaria</taxon>
        <taxon>Anabantiformes</taxon>
        <taxon>Anabantoidei</taxon>
        <taxon>Osphronemidae</taxon>
        <taxon>Betta</taxon>
    </lineage>
</organism>
<evidence type="ECO:0000256" key="6">
    <source>
        <dbReference type="SAM" id="Phobius"/>
    </source>
</evidence>
<name>A0A9W2Y7N1_BETSP</name>
<feature type="transmembrane region" description="Helical" evidence="6">
    <location>
        <begin position="25"/>
        <end position="48"/>
    </location>
</feature>
<dbReference type="GO" id="GO:0005549">
    <property type="term" value="F:odorant binding"/>
    <property type="evidence" value="ECO:0007669"/>
    <property type="project" value="TreeGrafter"/>
</dbReference>
<dbReference type="SUPFAM" id="SSF81321">
    <property type="entry name" value="Family A G protein-coupled receptor-like"/>
    <property type="match status" value="1"/>
</dbReference>
<dbReference type="GO" id="GO:0004984">
    <property type="term" value="F:olfactory receptor activity"/>
    <property type="evidence" value="ECO:0007669"/>
    <property type="project" value="InterPro"/>
</dbReference>
<feature type="transmembrane region" description="Helical" evidence="6">
    <location>
        <begin position="60"/>
        <end position="86"/>
    </location>
</feature>
<dbReference type="Pfam" id="PF13853">
    <property type="entry name" value="7tm_4"/>
    <property type="match status" value="1"/>
</dbReference>
<comment type="subcellular location">
    <subcellularLocation>
        <location evidence="1">Membrane</location>
        <topology evidence="1">Multi-pass membrane protein</topology>
    </subcellularLocation>
</comment>
<feature type="transmembrane region" description="Helical" evidence="6">
    <location>
        <begin position="98"/>
        <end position="120"/>
    </location>
</feature>
<dbReference type="Proteomes" id="UP000515150">
    <property type="component" value="Chromosome 13"/>
</dbReference>
<dbReference type="GO" id="GO:0016020">
    <property type="term" value="C:membrane"/>
    <property type="evidence" value="ECO:0007669"/>
    <property type="project" value="UniProtKB-SubCell"/>
</dbReference>
<proteinExistence type="predicted"/>
<keyword evidence="8" id="KW-1185">Reference proteome</keyword>
<evidence type="ECO:0000256" key="4">
    <source>
        <dbReference type="ARBA" id="ARBA00023136"/>
    </source>
</evidence>
<dbReference type="Gene3D" id="1.20.1070.10">
    <property type="entry name" value="Rhodopsin 7-helix transmembrane proteins"/>
    <property type="match status" value="1"/>
</dbReference>
<dbReference type="InterPro" id="IPR052921">
    <property type="entry name" value="GPCR1_Superfamily_Member"/>
</dbReference>
<dbReference type="PROSITE" id="PS50262">
    <property type="entry name" value="G_PROTEIN_RECEP_F1_2"/>
    <property type="match status" value="1"/>
</dbReference>
<dbReference type="GeneID" id="114868307"/>
<evidence type="ECO:0000256" key="2">
    <source>
        <dbReference type="ARBA" id="ARBA00022692"/>
    </source>
</evidence>
<dbReference type="RefSeq" id="XP_055370056.1">
    <property type="nucleotide sequence ID" value="XM_055514081.1"/>
</dbReference>
<keyword evidence="5" id="KW-0807">Transducer</keyword>
<dbReference type="InterPro" id="IPR017452">
    <property type="entry name" value="GPCR_Rhodpsn_7TM"/>
</dbReference>
<feature type="domain" description="G-protein coupled receptors family 1 profile" evidence="7">
    <location>
        <begin position="41"/>
        <end position="290"/>
    </location>
</feature>
<feature type="transmembrane region" description="Helical" evidence="6">
    <location>
        <begin position="141"/>
        <end position="164"/>
    </location>
</feature>
<dbReference type="PANTHER" id="PTHR26451">
    <property type="entry name" value="G_PROTEIN_RECEP_F1_2 DOMAIN-CONTAINING PROTEIN"/>
    <property type="match status" value="1"/>
</dbReference>
<dbReference type="PANTHER" id="PTHR26451:SF876">
    <property type="entry name" value="OLFACTORY RECEPTOR 10K2"/>
    <property type="match status" value="1"/>
</dbReference>
<evidence type="ECO:0000256" key="3">
    <source>
        <dbReference type="ARBA" id="ARBA00022989"/>
    </source>
</evidence>
<dbReference type="AlphaFoldDB" id="A0A9W2Y7N1"/>
<sequence>MSLQNASFKVAEFIIAGLDTTKSPLLVGVVMLIIYFVSVVANMVNIVIIIYSRKLHKPMYLLICDLAIVDILYTSSASPTMIAVLVSGIKTISYVPCFIQLFAFNLGAVMEMFALAVMAFDRLIAVSCPFQYQRYLTNARVLVVTCLLWIVASGFVAVFPATVIPLPQCNNVLRYTFCSYGALVRTTCADPDYYFNLSSILIFFLSFFTFGFILLSYFGIIFFVKSLSICDKKKMASTCLSHLIVVICYYIPILIVALLTRFGVVLTIEERNGLLIGTILGPCIVNPFVYCLRTKKIKIELIRVFKKAKISQ</sequence>
<dbReference type="InterPro" id="IPR000276">
    <property type="entry name" value="GPCR_Rhodpsn"/>
</dbReference>
<evidence type="ECO:0000313" key="8">
    <source>
        <dbReference type="Proteomes" id="UP000515150"/>
    </source>
</evidence>
<dbReference type="KEGG" id="bspl:114868307"/>
<gene>
    <name evidence="9" type="primary">LOC114868307</name>
</gene>
<feature type="transmembrane region" description="Helical" evidence="6">
    <location>
        <begin position="243"/>
        <end position="268"/>
    </location>
</feature>
<dbReference type="InterPro" id="IPR000725">
    <property type="entry name" value="Olfact_rcpt"/>
</dbReference>
<keyword evidence="2 6" id="KW-0812">Transmembrane</keyword>
<dbReference type="SMART" id="SM01381">
    <property type="entry name" value="7TM_GPCR_Srsx"/>
    <property type="match status" value="1"/>
</dbReference>
<keyword evidence="4 6" id="KW-0472">Membrane</keyword>
<evidence type="ECO:0000256" key="1">
    <source>
        <dbReference type="ARBA" id="ARBA00004141"/>
    </source>
</evidence>
<dbReference type="PRINTS" id="PR00245">
    <property type="entry name" value="OLFACTORYR"/>
</dbReference>
<evidence type="ECO:0000259" key="7">
    <source>
        <dbReference type="PROSITE" id="PS50262"/>
    </source>
</evidence>
<dbReference type="GO" id="GO:0004930">
    <property type="term" value="F:G protein-coupled receptor activity"/>
    <property type="evidence" value="ECO:0007669"/>
    <property type="project" value="InterPro"/>
</dbReference>
<evidence type="ECO:0000313" key="9">
    <source>
        <dbReference type="RefSeq" id="XP_055370056.1"/>
    </source>
</evidence>
<keyword evidence="3 6" id="KW-1133">Transmembrane helix</keyword>
<reference evidence="9" key="1">
    <citation type="submission" date="2025-08" db="UniProtKB">
        <authorList>
            <consortium name="RefSeq"/>
        </authorList>
    </citation>
    <scope>IDENTIFICATION</scope>
</reference>
<accession>A0A9W2Y7N1</accession>
<dbReference type="OrthoDB" id="5950740at2759"/>
<dbReference type="PRINTS" id="PR00237">
    <property type="entry name" value="GPCRRHODOPSN"/>
</dbReference>
<feature type="transmembrane region" description="Helical" evidence="6">
    <location>
        <begin position="200"/>
        <end position="223"/>
    </location>
</feature>